<accession>A0A1H8KWA6</accession>
<dbReference type="STRING" id="34002.SAMN04489859_10256"/>
<organism evidence="1 2">
    <name type="scientific">Paracoccus alcaliphilus</name>
    <dbReference type="NCBI Taxonomy" id="34002"/>
    <lineage>
        <taxon>Bacteria</taxon>
        <taxon>Pseudomonadati</taxon>
        <taxon>Pseudomonadota</taxon>
        <taxon>Alphaproteobacteria</taxon>
        <taxon>Rhodobacterales</taxon>
        <taxon>Paracoccaceae</taxon>
        <taxon>Paracoccus</taxon>
    </lineage>
</organism>
<reference evidence="1 2" key="1">
    <citation type="submission" date="2016-10" db="EMBL/GenBank/DDBJ databases">
        <authorList>
            <person name="de Groot N.N."/>
        </authorList>
    </citation>
    <scope>NUCLEOTIDE SEQUENCE [LARGE SCALE GENOMIC DNA]</scope>
    <source>
        <strain evidence="1 2">DSM 8512</strain>
    </source>
</reference>
<evidence type="ECO:0000313" key="2">
    <source>
        <dbReference type="Proteomes" id="UP000199054"/>
    </source>
</evidence>
<sequence length="110" mass="12279">MDMLAALAKEKEEAIKAAKDSGLSARAFGVYWNLKDDEPLRNAGISAMELARDAETEMHRFPNARVNDDERRKLRATLYRPLLGLGKEDRGRVVDLVLAILLDGDHDAES</sequence>
<keyword evidence="2" id="KW-1185">Reference proteome</keyword>
<dbReference type="EMBL" id="FODE01000025">
    <property type="protein sequence ID" value="SEN96688.1"/>
    <property type="molecule type" value="Genomic_DNA"/>
</dbReference>
<evidence type="ECO:0000313" key="1">
    <source>
        <dbReference type="EMBL" id="SEN96688.1"/>
    </source>
</evidence>
<dbReference type="OrthoDB" id="9758243at2"/>
<name>A0A1H8KWA6_9RHOB</name>
<gene>
    <name evidence="1" type="ORF">SAMN04489859_10256</name>
</gene>
<dbReference type="Proteomes" id="UP000199054">
    <property type="component" value="Unassembled WGS sequence"/>
</dbReference>
<proteinExistence type="predicted"/>
<dbReference type="RefSeq" id="WP_090614337.1">
    <property type="nucleotide sequence ID" value="NZ_CP067124.1"/>
</dbReference>
<protein>
    <submittedName>
        <fullName evidence="1">Type I restriction enzyme, R subunit</fullName>
    </submittedName>
</protein>
<dbReference type="AlphaFoldDB" id="A0A1H8KWA6"/>